<sequence>MSTVRELQTTLALQEKGKKDVKVEVGIDRIKAFASASVPRDLKIKLLKVHYSSDAALRSASFHPQGNDLDNDIRPWLHQWAMWAMLETYCLNMLSSCVALHAAIVTEEVVAEEEEKFLKHFDSYRQKVWKTVWNSGKNDRHLIIDGRRAKRLFFRYAVWVRVFETLPACFTLWRLPPDETYSMFSNDDPFSTKWDDLADWERANCPFYREQMESPVTMYDDWESHCYGRFQEWVTAEVALAESSQQPERIPELEAELKTAQEKLQQVFDPRKLQSLSADECLAQAKEFEPRADQVVTTFTKLKRKKDDQMPKTPTIEVDEEAKDGGNFGGADSTPTAPKSNRRPRKKKAEIAPEVPAHNPSREPVEAVEAAVEDTGTAAETAPEIRTAKRIKKKSAETKDFVNGEYRQDLQFAMERKWVPVEASLGNVFHALRSKKQGAGSRAAVPALEAISSMCARLRAVGRRPKPFMIKNSKSDQGADLIMYDIPSGRAASPDSEVPAWNLFPAAANYPRHVLNLASKLLDDNRFVIIFHARSLESSQQIIDNLEAMKVEWKPFLSYDVCNDAPPYVPRSKLSAEVIVRAKRSLVVPKQEYWPFDKNNTGRDTLTIFNYNSKLQTSREGEVKKMPDSARSTAKPNAWVERLHSPSRSGLPSYTENMVNYLADLPTPPSTRAALQKQNIHGRAINFVDDEAREASSESPEYL</sequence>
<gene>
    <name evidence="2" type="ORF">R1sor_006743</name>
</gene>
<evidence type="ECO:0000313" key="2">
    <source>
        <dbReference type="EMBL" id="KAL3693092.1"/>
    </source>
</evidence>
<dbReference type="AlphaFoldDB" id="A0ABD3HNE6"/>
<organism evidence="2 3">
    <name type="scientific">Riccia sorocarpa</name>
    <dbReference type="NCBI Taxonomy" id="122646"/>
    <lineage>
        <taxon>Eukaryota</taxon>
        <taxon>Viridiplantae</taxon>
        <taxon>Streptophyta</taxon>
        <taxon>Embryophyta</taxon>
        <taxon>Marchantiophyta</taxon>
        <taxon>Marchantiopsida</taxon>
        <taxon>Marchantiidae</taxon>
        <taxon>Marchantiales</taxon>
        <taxon>Ricciaceae</taxon>
        <taxon>Riccia</taxon>
    </lineage>
</organism>
<reference evidence="2 3" key="1">
    <citation type="submission" date="2024-09" db="EMBL/GenBank/DDBJ databases">
        <title>Chromosome-scale assembly of Riccia sorocarpa.</title>
        <authorList>
            <person name="Paukszto L."/>
        </authorList>
    </citation>
    <scope>NUCLEOTIDE SEQUENCE [LARGE SCALE GENOMIC DNA]</scope>
    <source>
        <strain evidence="2">LP-2024</strain>
        <tissue evidence="2">Aerial parts of the thallus</tissue>
    </source>
</reference>
<keyword evidence="3" id="KW-1185">Reference proteome</keyword>
<proteinExistence type="predicted"/>
<comment type="caution">
    <text evidence="2">The sequence shown here is derived from an EMBL/GenBank/DDBJ whole genome shotgun (WGS) entry which is preliminary data.</text>
</comment>
<dbReference type="Proteomes" id="UP001633002">
    <property type="component" value="Unassembled WGS sequence"/>
</dbReference>
<dbReference type="EMBL" id="JBJQOH010000003">
    <property type="protein sequence ID" value="KAL3693092.1"/>
    <property type="molecule type" value="Genomic_DNA"/>
</dbReference>
<accession>A0ABD3HNE6</accession>
<evidence type="ECO:0000313" key="3">
    <source>
        <dbReference type="Proteomes" id="UP001633002"/>
    </source>
</evidence>
<feature type="region of interest" description="Disordered" evidence="1">
    <location>
        <begin position="303"/>
        <end position="365"/>
    </location>
</feature>
<protein>
    <submittedName>
        <fullName evidence="2">Uncharacterized protein</fullName>
    </submittedName>
</protein>
<name>A0ABD3HNE6_9MARC</name>
<evidence type="ECO:0000256" key="1">
    <source>
        <dbReference type="SAM" id="MobiDB-lite"/>
    </source>
</evidence>